<dbReference type="GO" id="GO:0016887">
    <property type="term" value="F:ATP hydrolysis activity"/>
    <property type="evidence" value="ECO:0007669"/>
    <property type="project" value="InterPro"/>
</dbReference>
<proteinExistence type="inferred from homology"/>
<dbReference type="PANTHER" id="PTHR48042:SF11">
    <property type="entry name" value="ABC TRANSPORTER G FAMILY MEMBER 11"/>
    <property type="match status" value="1"/>
</dbReference>
<dbReference type="InterPro" id="IPR003593">
    <property type="entry name" value="AAA+_ATPase"/>
</dbReference>
<dbReference type="GO" id="GO:0005524">
    <property type="term" value="F:ATP binding"/>
    <property type="evidence" value="ECO:0007669"/>
    <property type="project" value="UniProtKB-KW"/>
</dbReference>
<accession>F0WUZ2</accession>
<comment type="subcellular location">
    <subcellularLocation>
        <location evidence="1">Membrane</location>
        <topology evidence="1">Multi-pass membrane protein</topology>
    </subcellularLocation>
</comment>
<reference evidence="12" key="1">
    <citation type="journal article" date="2011" name="PLoS Biol.">
        <title>Gene gain and loss during evolution of obligate parasitism in the white rust pathogen of Arabidopsis thaliana.</title>
        <authorList>
            <person name="Kemen E."/>
            <person name="Gardiner A."/>
            <person name="Schultz-Larsen T."/>
            <person name="Kemen A.C."/>
            <person name="Balmuth A.L."/>
            <person name="Robert-Seilaniantz A."/>
            <person name="Bailey K."/>
            <person name="Holub E."/>
            <person name="Studholme D.J."/>
            <person name="Maclean D."/>
            <person name="Jones J.D."/>
        </authorList>
    </citation>
    <scope>NUCLEOTIDE SEQUENCE</scope>
</reference>
<dbReference type="InterPro" id="IPR027417">
    <property type="entry name" value="P-loop_NTPase"/>
</dbReference>
<evidence type="ECO:0000256" key="10">
    <source>
        <dbReference type="SAM" id="Phobius"/>
    </source>
</evidence>
<comment type="similarity">
    <text evidence="2">Belongs to the ABC transporter superfamily. ABCG family. Eye pigment precursor importer (TC 3.A.1.204) subfamily.</text>
</comment>
<dbReference type="CDD" id="cd03213">
    <property type="entry name" value="ABCG_EPDR"/>
    <property type="match status" value="1"/>
</dbReference>
<evidence type="ECO:0000256" key="8">
    <source>
        <dbReference type="ARBA" id="ARBA00023136"/>
    </source>
</evidence>
<evidence type="ECO:0000313" key="12">
    <source>
        <dbReference type="EMBL" id="CCA25228.1"/>
    </source>
</evidence>
<dbReference type="InterPro" id="IPR013525">
    <property type="entry name" value="ABC2_TM"/>
</dbReference>
<dbReference type="GO" id="GO:0140359">
    <property type="term" value="F:ABC-type transporter activity"/>
    <property type="evidence" value="ECO:0007669"/>
    <property type="project" value="InterPro"/>
</dbReference>
<feature type="domain" description="ABC transporter" evidence="11">
    <location>
        <begin position="139"/>
        <end position="384"/>
    </location>
</feature>
<feature type="transmembrane region" description="Helical" evidence="10">
    <location>
        <begin position="502"/>
        <end position="524"/>
    </location>
</feature>
<keyword evidence="6" id="KW-0067">ATP-binding</keyword>
<keyword evidence="3" id="KW-0813">Transport</keyword>
<dbReference type="InterPro" id="IPR043926">
    <property type="entry name" value="ABCG_dom"/>
</dbReference>
<dbReference type="Pfam" id="PF19055">
    <property type="entry name" value="ABC2_membrane_7"/>
    <property type="match status" value="1"/>
</dbReference>
<dbReference type="InterPro" id="IPR003439">
    <property type="entry name" value="ABC_transporter-like_ATP-bd"/>
</dbReference>
<feature type="compositionally biased region" description="Low complexity" evidence="9">
    <location>
        <begin position="52"/>
        <end position="64"/>
    </location>
</feature>
<dbReference type="Gene3D" id="3.40.50.300">
    <property type="entry name" value="P-loop containing nucleotide triphosphate hydrolases"/>
    <property type="match status" value="1"/>
</dbReference>
<feature type="transmembrane region" description="Helical" evidence="10">
    <location>
        <begin position="682"/>
        <end position="702"/>
    </location>
</feature>
<dbReference type="EMBL" id="FR824328">
    <property type="protein sequence ID" value="CCA25228.1"/>
    <property type="molecule type" value="Genomic_DNA"/>
</dbReference>
<dbReference type="PANTHER" id="PTHR48042">
    <property type="entry name" value="ABC TRANSPORTER G FAMILY MEMBER 11"/>
    <property type="match status" value="1"/>
</dbReference>
<dbReference type="SMART" id="SM00382">
    <property type="entry name" value="AAA"/>
    <property type="match status" value="1"/>
</dbReference>
<feature type="region of interest" description="Disordered" evidence="9">
    <location>
        <begin position="1"/>
        <end position="66"/>
    </location>
</feature>
<dbReference type="Pfam" id="PF00005">
    <property type="entry name" value="ABC_tran"/>
    <property type="match status" value="1"/>
</dbReference>
<feature type="transmembrane region" description="Helical" evidence="10">
    <location>
        <begin position="637"/>
        <end position="656"/>
    </location>
</feature>
<feature type="transmembrane region" description="Helical" evidence="10">
    <location>
        <begin position="469"/>
        <end position="490"/>
    </location>
</feature>
<reference evidence="12" key="2">
    <citation type="submission" date="2011-02" db="EMBL/GenBank/DDBJ databases">
        <authorList>
            <person name="MacLean D."/>
        </authorList>
    </citation>
    <scope>NUCLEOTIDE SEQUENCE</scope>
</reference>
<feature type="transmembrane region" description="Helical" evidence="10">
    <location>
        <begin position="544"/>
        <end position="567"/>
    </location>
</feature>
<evidence type="ECO:0000256" key="9">
    <source>
        <dbReference type="SAM" id="MobiDB-lite"/>
    </source>
</evidence>
<feature type="transmembrane region" description="Helical" evidence="10">
    <location>
        <begin position="579"/>
        <end position="598"/>
    </location>
</feature>
<evidence type="ECO:0000256" key="4">
    <source>
        <dbReference type="ARBA" id="ARBA00022692"/>
    </source>
</evidence>
<evidence type="ECO:0000256" key="3">
    <source>
        <dbReference type="ARBA" id="ARBA00022448"/>
    </source>
</evidence>
<dbReference type="GO" id="GO:0016020">
    <property type="term" value="C:membrane"/>
    <property type="evidence" value="ECO:0007669"/>
    <property type="project" value="UniProtKB-SubCell"/>
</dbReference>
<dbReference type="AlphaFoldDB" id="F0WUZ2"/>
<name>F0WUZ2_9STRA</name>
<feature type="transmembrane region" description="Helical" evidence="10">
    <location>
        <begin position="604"/>
        <end position="625"/>
    </location>
</feature>
<evidence type="ECO:0000256" key="1">
    <source>
        <dbReference type="ARBA" id="ARBA00004141"/>
    </source>
</evidence>
<dbReference type="PROSITE" id="PS50893">
    <property type="entry name" value="ABC_TRANSPORTER_2"/>
    <property type="match status" value="1"/>
</dbReference>
<keyword evidence="8 10" id="KW-0472">Membrane</keyword>
<protein>
    <submittedName>
        <fullName evidence="12">ATPbinding Cassette (ABC) Superfamily putative</fullName>
    </submittedName>
</protein>
<sequence>MQQKSPIECIMQSPARYHSIQHGNNSPKSETQSTSNRGKPSSIFHGAQYPESSASDHQSQNSSATHYRNIHESSQHTEDIIISTIASVPDNGHGNSLSLGLLDISKQLRNINYCTLAWQNLSYTIRGSNTFCFKKTKKTPPMDLPMKALTEKSSRCILRGITGRSAPGELTAIIGPSGAGKTTLLDLLANRIDPSTGHIEGVIEVNGQAREEKSYRIVTSYVSPNMSFYGSFTVLETLRIAAALSLPTHIPKLAREIRVQEVIDSMGLRNCSGTQVGDLFHKGISNGQRKRLSIAVELLSNPSILLLDEPTSGLDSSSAFNVVQHLSNLCKDGKTVVVTIHQPSSSIYEFLTNLMILSSGEMVYFGSGTNAINHFTSIGYQCPTYSNPAEYFVQLVNKDFVDDLHIEPFVDKWRTSNDALRLHSTIIHDREHGAYGIDPDLVRAWHPSPYLQFRVLCYRNYINTVRNPAVVWIRVLMYLLLCLMIGTMYLSSNRKLNEEQIVPLLFYVQAFLVFMSIAAIPSFIEARAVFVRERTNHSINLISYVAANFVASIPGIIIITLLASIIIVHFASIHTFKSFFINLFLSLVTAESFMHVLGAAVPHYIIGIALGAGVFGMFMLCEGFMVPRDAIPLYWRWGYYAAFHTYSFESFMYSHFSVVNTDVSWNILAQYGMSDVNVGNNMVILAVYALGLQIIFTCLLYFKYHRRQ</sequence>
<keyword evidence="5" id="KW-0547">Nucleotide-binding</keyword>
<gene>
    <name evidence="12" type="primary">AlNc14C283G10139</name>
    <name evidence="12" type="ORF">ALNC14_113720</name>
</gene>
<evidence type="ECO:0000256" key="7">
    <source>
        <dbReference type="ARBA" id="ARBA00022989"/>
    </source>
</evidence>
<feature type="compositionally biased region" description="Polar residues" evidence="9">
    <location>
        <begin position="21"/>
        <end position="39"/>
    </location>
</feature>
<dbReference type="Pfam" id="PF01061">
    <property type="entry name" value="ABC2_membrane"/>
    <property type="match status" value="1"/>
</dbReference>
<dbReference type="InterPro" id="IPR052215">
    <property type="entry name" value="Plant_ABCG"/>
</dbReference>
<evidence type="ECO:0000256" key="5">
    <source>
        <dbReference type="ARBA" id="ARBA00022741"/>
    </source>
</evidence>
<keyword evidence="7 10" id="KW-1133">Transmembrane helix</keyword>
<keyword evidence="4 10" id="KW-0812">Transmembrane</keyword>
<evidence type="ECO:0000256" key="2">
    <source>
        <dbReference type="ARBA" id="ARBA00005814"/>
    </source>
</evidence>
<organism evidence="12">
    <name type="scientific">Albugo laibachii Nc14</name>
    <dbReference type="NCBI Taxonomy" id="890382"/>
    <lineage>
        <taxon>Eukaryota</taxon>
        <taxon>Sar</taxon>
        <taxon>Stramenopiles</taxon>
        <taxon>Oomycota</taxon>
        <taxon>Peronosporomycetes</taxon>
        <taxon>Albuginales</taxon>
        <taxon>Albuginaceae</taxon>
        <taxon>Albugo</taxon>
    </lineage>
</organism>
<dbReference type="HOGENOM" id="CLU_000604_57_7_1"/>
<evidence type="ECO:0000259" key="11">
    <source>
        <dbReference type="PROSITE" id="PS50893"/>
    </source>
</evidence>
<dbReference type="SUPFAM" id="SSF52540">
    <property type="entry name" value="P-loop containing nucleoside triphosphate hydrolases"/>
    <property type="match status" value="1"/>
</dbReference>
<evidence type="ECO:0000256" key="6">
    <source>
        <dbReference type="ARBA" id="ARBA00022840"/>
    </source>
</evidence>